<dbReference type="InterPro" id="IPR036259">
    <property type="entry name" value="MFS_trans_sf"/>
</dbReference>
<feature type="transmembrane region" description="Helical" evidence="1">
    <location>
        <begin position="149"/>
        <end position="166"/>
    </location>
</feature>
<sequence length="240" mass="25558">MLGGGLLAAPVLWAMGWAQSLPLLALLYLASEFILSAAQGPLAATLPDRVPAERRGRVSAALGLGIMLGSVAGTLLGSVASDDVRLAYLVIGCIPVALASSRLFVAPDPDNRSAVRPLPDPARPPWWRTFLVSPKDHPDFWWVLGSRSLTYTGFFMIHGYSLYLLGDHIGLGDSAVDMVPIVAGIAALCICLATVPAGIVSDRVGRRKVFVCVASVTMAAGLLVPPPRRSSLPRWPARWW</sequence>
<feature type="transmembrane region" description="Helical" evidence="1">
    <location>
        <begin position="86"/>
        <end position="105"/>
    </location>
</feature>
<evidence type="ECO:0000313" key="2">
    <source>
        <dbReference type="EMBL" id="OUC92463.1"/>
    </source>
</evidence>
<dbReference type="PANTHER" id="PTHR23528:SF1">
    <property type="entry name" value="MAJOR FACILITATOR SUPERFAMILY (MFS) PROFILE DOMAIN-CONTAINING PROTEIN"/>
    <property type="match status" value="1"/>
</dbReference>
<gene>
    <name evidence="2" type="ORF">CA984_30035</name>
</gene>
<comment type="caution">
    <text evidence="2">The sequence shown here is derived from an EMBL/GenBank/DDBJ whole genome shotgun (WGS) entry which is preliminary data.</text>
</comment>
<dbReference type="GO" id="GO:0022857">
    <property type="term" value="F:transmembrane transporter activity"/>
    <property type="evidence" value="ECO:0007669"/>
    <property type="project" value="InterPro"/>
</dbReference>
<protein>
    <recommendedName>
        <fullName evidence="4">Major facilitator superfamily (MFS) profile domain-containing protein</fullName>
    </recommendedName>
</protein>
<organism evidence="2 3">
    <name type="scientific">Streptosporangium minutum</name>
    <dbReference type="NCBI Taxonomy" id="569862"/>
    <lineage>
        <taxon>Bacteria</taxon>
        <taxon>Bacillati</taxon>
        <taxon>Actinomycetota</taxon>
        <taxon>Actinomycetes</taxon>
        <taxon>Streptosporangiales</taxon>
        <taxon>Streptosporangiaceae</taxon>
        <taxon>Streptosporangium</taxon>
    </lineage>
</organism>
<accession>A0A243RCR4</accession>
<name>A0A243RCR4_9ACTN</name>
<keyword evidence="1" id="KW-1133">Transmembrane helix</keyword>
<dbReference type="PANTHER" id="PTHR23528">
    <property type="match status" value="1"/>
</dbReference>
<dbReference type="Proteomes" id="UP000194761">
    <property type="component" value="Unassembled WGS sequence"/>
</dbReference>
<keyword evidence="3" id="KW-1185">Reference proteome</keyword>
<dbReference type="Pfam" id="PF07690">
    <property type="entry name" value="MFS_1"/>
    <property type="match status" value="1"/>
</dbReference>
<feature type="transmembrane region" description="Helical" evidence="1">
    <location>
        <begin position="178"/>
        <end position="197"/>
    </location>
</feature>
<keyword evidence="1" id="KW-0472">Membrane</keyword>
<dbReference type="SUPFAM" id="SSF103473">
    <property type="entry name" value="MFS general substrate transporter"/>
    <property type="match status" value="1"/>
</dbReference>
<feature type="transmembrane region" description="Helical" evidence="1">
    <location>
        <begin position="58"/>
        <end position="80"/>
    </location>
</feature>
<proteinExistence type="predicted"/>
<evidence type="ECO:0008006" key="4">
    <source>
        <dbReference type="Google" id="ProtNLM"/>
    </source>
</evidence>
<evidence type="ECO:0000256" key="1">
    <source>
        <dbReference type="SAM" id="Phobius"/>
    </source>
</evidence>
<dbReference type="InterPro" id="IPR011701">
    <property type="entry name" value="MFS"/>
</dbReference>
<reference evidence="2 3" key="1">
    <citation type="submission" date="2017-05" db="EMBL/GenBank/DDBJ databases">
        <title>Biotechnological potential of actinobacteria isolated from South African environments.</title>
        <authorList>
            <person name="Le Roes-Hill M."/>
            <person name="Prins A."/>
            <person name="Durrell K.A."/>
        </authorList>
    </citation>
    <scope>NUCLEOTIDE SEQUENCE [LARGE SCALE GENOMIC DNA]</scope>
    <source>
        <strain evidence="2">M26</strain>
    </source>
</reference>
<dbReference type="EMBL" id="NGFP01000173">
    <property type="protein sequence ID" value="OUC92463.1"/>
    <property type="molecule type" value="Genomic_DNA"/>
</dbReference>
<dbReference type="Gene3D" id="1.20.1250.20">
    <property type="entry name" value="MFS general substrate transporter like domains"/>
    <property type="match status" value="2"/>
</dbReference>
<evidence type="ECO:0000313" key="3">
    <source>
        <dbReference type="Proteomes" id="UP000194761"/>
    </source>
</evidence>
<keyword evidence="1" id="KW-0812">Transmembrane</keyword>
<dbReference type="AlphaFoldDB" id="A0A243RCR4"/>